<name>J3MQC7_ORYBR</name>
<reference evidence="1" key="1">
    <citation type="journal article" date="2013" name="Nat. Commun.">
        <title>Whole-genome sequencing of Oryza brachyantha reveals mechanisms underlying Oryza genome evolution.</title>
        <authorList>
            <person name="Chen J."/>
            <person name="Huang Q."/>
            <person name="Gao D."/>
            <person name="Wang J."/>
            <person name="Lang Y."/>
            <person name="Liu T."/>
            <person name="Li B."/>
            <person name="Bai Z."/>
            <person name="Luis Goicoechea J."/>
            <person name="Liang C."/>
            <person name="Chen C."/>
            <person name="Zhang W."/>
            <person name="Sun S."/>
            <person name="Liao Y."/>
            <person name="Zhang X."/>
            <person name="Yang L."/>
            <person name="Song C."/>
            <person name="Wang M."/>
            <person name="Shi J."/>
            <person name="Liu G."/>
            <person name="Liu J."/>
            <person name="Zhou H."/>
            <person name="Zhou W."/>
            <person name="Yu Q."/>
            <person name="An N."/>
            <person name="Chen Y."/>
            <person name="Cai Q."/>
            <person name="Wang B."/>
            <person name="Liu B."/>
            <person name="Min J."/>
            <person name="Huang Y."/>
            <person name="Wu H."/>
            <person name="Li Z."/>
            <person name="Zhang Y."/>
            <person name="Yin Y."/>
            <person name="Song W."/>
            <person name="Jiang J."/>
            <person name="Jackson S.A."/>
            <person name="Wing R.A."/>
            <person name="Wang J."/>
            <person name="Chen M."/>
        </authorList>
    </citation>
    <scope>NUCLEOTIDE SEQUENCE [LARGE SCALE GENOMIC DNA]</scope>
    <source>
        <strain evidence="1">cv. IRGC 101232</strain>
    </source>
</reference>
<evidence type="ECO:0000313" key="2">
    <source>
        <dbReference type="Proteomes" id="UP000006038"/>
    </source>
</evidence>
<organism evidence="1">
    <name type="scientific">Oryza brachyantha</name>
    <name type="common">malo sina</name>
    <dbReference type="NCBI Taxonomy" id="4533"/>
    <lineage>
        <taxon>Eukaryota</taxon>
        <taxon>Viridiplantae</taxon>
        <taxon>Streptophyta</taxon>
        <taxon>Embryophyta</taxon>
        <taxon>Tracheophyta</taxon>
        <taxon>Spermatophyta</taxon>
        <taxon>Magnoliopsida</taxon>
        <taxon>Liliopsida</taxon>
        <taxon>Poales</taxon>
        <taxon>Poaceae</taxon>
        <taxon>BOP clade</taxon>
        <taxon>Oryzoideae</taxon>
        <taxon>Oryzeae</taxon>
        <taxon>Oryzinae</taxon>
        <taxon>Oryza</taxon>
    </lineage>
</organism>
<sequence>MMVWLEKESGAKCFALPARKLSLPWEDGEFSWRWTPHPLSRFEEVAQLVDCTCLDIYGRLPASALTPATAYAAYLVFGTAEGQRGLSFPDQETTVAIGGRVVARHAVCLRPDDAEARNLTHEGSEKSAQLIAASLVESWCLKEMGKKVLVSISISIYLILLCQSLEISCKTRKQ</sequence>
<protein>
    <submittedName>
        <fullName evidence="1">Uncharacterized protein</fullName>
    </submittedName>
</protein>
<reference evidence="1" key="2">
    <citation type="submission" date="2013-04" db="UniProtKB">
        <authorList>
            <consortium name="EnsemblPlants"/>
        </authorList>
    </citation>
    <scope>IDENTIFICATION</scope>
</reference>
<dbReference type="PANTHER" id="PTHR32278:SF12">
    <property type="entry name" value="OS08G0150700 PROTEIN"/>
    <property type="match status" value="1"/>
</dbReference>
<dbReference type="HOGENOM" id="CLU_1542437_0_0_1"/>
<keyword evidence="2" id="KW-1185">Reference proteome</keyword>
<dbReference type="EnsemblPlants" id="OB08G13060.1">
    <property type="protein sequence ID" value="OB08G13060.1"/>
    <property type="gene ID" value="OB08G13060"/>
</dbReference>
<evidence type="ECO:0000313" key="1">
    <source>
        <dbReference type="EnsemblPlants" id="OB08G13060.1"/>
    </source>
</evidence>
<dbReference type="AlphaFoldDB" id="J3MQC7"/>
<dbReference type="eggNOG" id="ENOG502QRA4">
    <property type="taxonomic scope" value="Eukaryota"/>
</dbReference>
<dbReference type="STRING" id="4533.J3MQC7"/>
<dbReference type="Proteomes" id="UP000006038">
    <property type="component" value="Chromosome 8"/>
</dbReference>
<proteinExistence type="predicted"/>
<accession>J3MQC7</accession>
<dbReference type="InterPro" id="IPR025886">
    <property type="entry name" value="PP2-like"/>
</dbReference>
<dbReference type="Pfam" id="PF14299">
    <property type="entry name" value="PP2"/>
    <property type="match status" value="1"/>
</dbReference>
<dbReference type="Gramene" id="OB08G13060.1">
    <property type="protein sequence ID" value="OB08G13060.1"/>
    <property type="gene ID" value="OB08G13060"/>
</dbReference>
<dbReference type="PANTHER" id="PTHR32278">
    <property type="entry name" value="F-BOX DOMAIN-CONTAINING PROTEIN"/>
    <property type="match status" value="1"/>
</dbReference>